<dbReference type="PANTHER" id="PTHR23028">
    <property type="entry name" value="ACETYLTRANSFERASE"/>
    <property type="match status" value="1"/>
</dbReference>
<feature type="transmembrane region" description="Helical" evidence="1">
    <location>
        <begin position="226"/>
        <end position="242"/>
    </location>
</feature>
<feature type="transmembrane region" description="Helical" evidence="1">
    <location>
        <begin position="52"/>
        <end position="76"/>
    </location>
</feature>
<keyword evidence="1" id="KW-0472">Membrane</keyword>
<comment type="caution">
    <text evidence="3">The sequence shown here is derived from an EMBL/GenBank/DDBJ whole genome shotgun (WGS) entry which is preliminary data.</text>
</comment>
<keyword evidence="3" id="KW-0808">Transferase</keyword>
<dbReference type="OrthoDB" id="9796461at2"/>
<dbReference type="RefSeq" id="WP_129208478.1">
    <property type="nucleotide sequence ID" value="NZ_BMGU01000003.1"/>
</dbReference>
<dbReference type="GO" id="GO:0000271">
    <property type="term" value="P:polysaccharide biosynthetic process"/>
    <property type="evidence" value="ECO:0007669"/>
    <property type="project" value="TreeGrafter"/>
</dbReference>
<feature type="transmembrane region" description="Helical" evidence="1">
    <location>
        <begin position="189"/>
        <end position="206"/>
    </location>
</feature>
<dbReference type="Pfam" id="PF01757">
    <property type="entry name" value="Acyl_transf_3"/>
    <property type="match status" value="1"/>
</dbReference>
<evidence type="ECO:0000313" key="3">
    <source>
        <dbReference type="EMBL" id="RXS95280.1"/>
    </source>
</evidence>
<evidence type="ECO:0000259" key="2">
    <source>
        <dbReference type="Pfam" id="PF01757"/>
    </source>
</evidence>
<sequence>MLIAIARHTPDDLKRFASYLYMMGNWYIVHHGWSLDNPLEPLWSISVEEQFYLIWPLVIALTGELGAWISAVFFALLSIGVTFHLANTGAQLDSQIWCNSFVQFLMFAAGILFALGLKGRMPELPNWLRCLFPPIAFALWFFSVAVLRTKTYGYAQGGFAVPLGYVLTAIGCILLCASLLGVNAKMPSALVYLGKISFGLYVFHLLASQLVAKTHIHHDAIFQKPLALGLTILLASISYRYFETPFLRIKNRRAIIHTRPE</sequence>
<dbReference type="InterPro" id="IPR002656">
    <property type="entry name" value="Acyl_transf_3_dom"/>
</dbReference>
<dbReference type="AlphaFoldDB" id="A0A4V1NVC4"/>
<keyword evidence="3" id="KW-0012">Acyltransferase</keyword>
<dbReference type="GO" id="GO:0016747">
    <property type="term" value="F:acyltransferase activity, transferring groups other than amino-acyl groups"/>
    <property type="evidence" value="ECO:0007669"/>
    <property type="project" value="InterPro"/>
</dbReference>
<evidence type="ECO:0000256" key="1">
    <source>
        <dbReference type="SAM" id="Phobius"/>
    </source>
</evidence>
<name>A0A4V1NVC4_9BACT</name>
<dbReference type="EMBL" id="SDMK01000002">
    <property type="protein sequence ID" value="RXS95280.1"/>
    <property type="molecule type" value="Genomic_DNA"/>
</dbReference>
<feature type="domain" description="Acyltransferase 3" evidence="2">
    <location>
        <begin position="28"/>
        <end position="237"/>
    </location>
</feature>
<proteinExistence type="predicted"/>
<dbReference type="PANTHER" id="PTHR23028:SF53">
    <property type="entry name" value="ACYL_TRANSF_3 DOMAIN-CONTAINING PROTEIN"/>
    <property type="match status" value="1"/>
</dbReference>
<reference evidence="3 4" key="1">
    <citation type="journal article" date="2016" name="Int. J. Syst. Evol. Microbiol.">
        <title>Acidipila dinghuensis sp. nov., an acidobacterium isolated from forest soil.</title>
        <authorList>
            <person name="Jiang Y.W."/>
            <person name="Wang J."/>
            <person name="Chen M.H."/>
            <person name="Lv Y.Y."/>
            <person name="Qiu L.H."/>
        </authorList>
    </citation>
    <scope>NUCLEOTIDE SEQUENCE [LARGE SCALE GENOMIC DNA]</scope>
    <source>
        <strain evidence="3 4">DHOF10</strain>
    </source>
</reference>
<accession>A0A4V1NVC4</accession>
<feature type="transmembrane region" description="Helical" evidence="1">
    <location>
        <begin position="159"/>
        <end position="182"/>
    </location>
</feature>
<keyword evidence="1" id="KW-1133">Transmembrane helix</keyword>
<keyword evidence="4" id="KW-1185">Reference proteome</keyword>
<dbReference type="GO" id="GO:0016020">
    <property type="term" value="C:membrane"/>
    <property type="evidence" value="ECO:0007669"/>
    <property type="project" value="TreeGrafter"/>
</dbReference>
<protein>
    <submittedName>
        <fullName evidence="3">Acyltransferase</fullName>
    </submittedName>
</protein>
<keyword evidence="1" id="KW-0812">Transmembrane</keyword>
<feature type="transmembrane region" description="Helical" evidence="1">
    <location>
        <begin position="127"/>
        <end position="147"/>
    </location>
</feature>
<evidence type="ECO:0000313" key="4">
    <source>
        <dbReference type="Proteomes" id="UP000290253"/>
    </source>
</evidence>
<gene>
    <name evidence="3" type="ORF">ESZ00_11860</name>
</gene>
<dbReference type="InterPro" id="IPR050879">
    <property type="entry name" value="Acyltransferase_3"/>
</dbReference>
<feature type="transmembrane region" description="Helical" evidence="1">
    <location>
        <begin position="96"/>
        <end position="115"/>
    </location>
</feature>
<organism evidence="3 4">
    <name type="scientific">Silvibacterium dinghuense</name>
    <dbReference type="NCBI Taxonomy" id="1560006"/>
    <lineage>
        <taxon>Bacteria</taxon>
        <taxon>Pseudomonadati</taxon>
        <taxon>Acidobacteriota</taxon>
        <taxon>Terriglobia</taxon>
        <taxon>Terriglobales</taxon>
        <taxon>Acidobacteriaceae</taxon>
        <taxon>Silvibacterium</taxon>
    </lineage>
</organism>
<dbReference type="Proteomes" id="UP000290253">
    <property type="component" value="Unassembled WGS sequence"/>
</dbReference>